<gene>
    <name evidence="2" type="ordered locus">Selin_2070</name>
</gene>
<dbReference type="AlphaFoldDB" id="E6W2W5"/>
<dbReference type="InParanoid" id="E6W2W5"/>
<dbReference type="InterPro" id="IPR022742">
    <property type="entry name" value="Hydrolase_4"/>
</dbReference>
<dbReference type="PANTHER" id="PTHR12277:SF81">
    <property type="entry name" value="PROTEIN ABHD13"/>
    <property type="match status" value="1"/>
</dbReference>
<keyword evidence="3" id="KW-1185">Reference proteome</keyword>
<dbReference type="HOGENOM" id="CLU_029375_2_2_0"/>
<proteinExistence type="predicted"/>
<reference evidence="2 3" key="1">
    <citation type="submission" date="2010-12" db="EMBL/GenBank/DDBJ databases">
        <title>Complete sequence of Desulfurispirillum indicum S5.</title>
        <authorList>
            <consortium name="US DOE Joint Genome Institute"/>
            <person name="Lucas S."/>
            <person name="Copeland A."/>
            <person name="Lapidus A."/>
            <person name="Cheng J.-F."/>
            <person name="Goodwin L."/>
            <person name="Pitluck S."/>
            <person name="Chertkov O."/>
            <person name="Held B."/>
            <person name="Detter J.C."/>
            <person name="Han C."/>
            <person name="Tapia R."/>
            <person name="Land M."/>
            <person name="Hauser L."/>
            <person name="Kyrpides N."/>
            <person name="Ivanova N."/>
            <person name="Mikhailova N."/>
            <person name="Haggblom M."/>
            <person name="Rauschenbach I."/>
            <person name="Bini E."/>
            <person name="Woyke T."/>
        </authorList>
    </citation>
    <scope>NUCLEOTIDE SEQUENCE [LARGE SCALE GENOMIC DNA]</scope>
    <source>
        <strain evidence="3">ATCC BAA-1389 / DSM 22839 / S5</strain>
    </source>
</reference>
<evidence type="ECO:0000313" key="2">
    <source>
        <dbReference type="EMBL" id="ADU66790.1"/>
    </source>
</evidence>
<dbReference type="KEGG" id="din:Selin_2070"/>
<name>E6W2W5_DESIS</name>
<organism evidence="2 3">
    <name type="scientific">Desulfurispirillum indicum (strain ATCC BAA-1389 / DSM 22839 / S5)</name>
    <dbReference type="NCBI Taxonomy" id="653733"/>
    <lineage>
        <taxon>Bacteria</taxon>
        <taxon>Pseudomonadati</taxon>
        <taxon>Chrysiogenota</taxon>
        <taxon>Chrysiogenia</taxon>
        <taxon>Chrysiogenales</taxon>
        <taxon>Chrysiogenaceae</taxon>
        <taxon>Desulfurispirillum</taxon>
    </lineage>
</organism>
<dbReference type="Pfam" id="PF12146">
    <property type="entry name" value="Hydrolase_4"/>
    <property type="match status" value="1"/>
</dbReference>
<dbReference type="PANTHER" id="PTHR12277">
    <property type="entry name" value="ALPHA/BETA HYDROLASE DOMAIN-CONTAINING PROTEIN"/>
    <property type="match status" value="1"/>
</dbReference>
<dbReference type="eggNOG" id="COG1073">
    <property type="taxonomic scope" value="Bacteria"/>
</dbReference>
<sequence>MPQVLNHPLIAQRYFFPTRIPFPDPFWVEREGVRLSCYFHRPLPGAPTVVHFHGNGEVVSDYLGDFLHILESLGANVFIAEYRGYSMSDGSPQLGEMLDDVVAMVNAIGEPAEKLIFFGRSVGSIFALEAAHRFPTAAGLILESGIADPLERILLRVSPGEMGTTMEKLQLEVRQRLDHRAKIGGYGGPTLILHTRHDGLVDVSHGERLHEWAGGKKQLRVFANGNHNDIMLVNAAEYFELVRKFVSEVS</sequence>
<dbReference type="RefSeq" id="WP_013506670.1">
    <property type="nucleotide sequence ID" value="NC_014836.1"/>
</dbReference>
<dbReference type="STRING" id="653733.Selin_2070"/>
<protein>
    <submittedName>
        <fullName evidence="2">Alpha/beta hydrolase fold protein</fullName>
    </submittedName>
</protein>
<dbReference type="EMBL" id="CP002432">
    <property type="protein sequence ID" value="ADU66790.1"/>
    <property type="molecule type" value="Genomic_DNA"/>
</dbReference>
<feature type="domain" description="Serine aminopeptidase S33" evidence="1">
    <location>
        <begin position="48"/>
        <end position="152"/>
    </location>
</feature>
<accession>E6W2W5</accession>
<dbReference type="InterPro" id="IPR029058">
    <property type="entry name" value="AB_hydrolase_fold"/>
</dbReference>
<evidence type="ECO:0000259" key="1">
    <source>
        <dbReference type="Pfam" id="PF12146"/>
    </source>
</evidence>
<evidence type="ECO:0000313" key="3">
    <source>
        <dbReference type="Proteomes" id="UP000002572"/>
    </source>
</evidence>
<dbReference type="Gene3D" id="3.40.50.1820">
    <property type="entry name" value="alpha/beta hydrolase"/>
    <property type="match status" value="1"/>
</dbReference>
<dbReference type="Proteomes" id="UP000002572">
    <property type="component" value="Chromosome"/>
</dbReference>
<dbReference type="OrthoDB" id="9777090at2"/>
<dbReference type="GO" id="GO:0016787">
    <property type="term" value="F:hydrolase activity"/>
    <property type="evidence" value="ECO:0007669"/>
    <property type="project" value="UniProtKB-KW"/>
</dbReference>
<keyword evidence="2" id="KW-0378">Hydrolase</keyword>
<dbReference type="SUPFAM" id="SSF53474">
    <property type="entry name" value="alpha/beta-Hydrolases"/>
    <property type="match status" value="1"/>
</dbReference>